<dbReference type="Pfam" id="PF05699">
    <property type="entry name" value="Dimer_Tnp_hAT"/>
    <property type="match status" value="1"/>
</dbReference>
<dbReference type="InterPro" id="IPR012337">
    <property type="entry name" value="RNaseH-like_sf"/>
</dbReference>
<dbReference type="InterPro" id="IPR008906">
    <property type="entry name" value="HATC_C_dom"/>
</dbReference>
<dbReference type="AlphaFoldDB" id="A0A6G0SUF7"/>
<sequence>MSKRSIKDYFSSNKKTKFVDSTDSININQDIVTNSSTEDNLPENPVTLTSSSSKQGKVNRLYNTKWEADYPWLYFDNQRFGAFCKLCEKHVINDSALFASSRGIFVKTPFQNYKNALGKDGKLNKHTYSGSHIRSVELEKLALVALKNPVYNQILNQNSEELKEEIAHTTKYEPLIKRLIVKTSDSLQNWINANSDRSTYTSKATATDESTNINNKSELSICVRFVKNNQPVERFLNIVALSDTKAQTIIDAISNELTKHNLSYDNIIACGFDGASNMSGNKGGVRRFVSDKVGREVPYIHCRAHVLSLALTSMRNKFPKIKRVFHVLKDIYKLFHQSPKREELLHKIQAILNDPIIKIPEAIEIRWLSHYKIVHAIKQSYIAITTTCEHIHQDGADLASLAGGILLSLREESFIVLLCGLDEILGAISNLSLTLQGPTICISALPTLIKSTTCHLNKILEGLKQDSVNKSTIIKNATDISSKLNSLKKDDYFKETISCLSQFLEQTIKEMNRRFNDTALTLIEGCAIFEDYKSFSNSSEKIIEQLCDCFSLNENEKDGVLSDYKSFMFVASQKVKTNGYPITDLLEANIGYEHLKKLSESILCIPIGTPTVERSFSAMNRIMTNLRNRMGQDTLQYCMKISIEGDEDPSIEYVDEVIDLYATKKTRRIRFK</sequence>
<organism evidence="2 3">
    <name type="scientific">Aphis glycines</name>
    <name type="common">Soybean aphid</name>
    <dbReference type="NCBI Taxonomy" id="307491"/>
    <lineage>
        <taxon>Eukaryota</taxon>
        <taxon>Metazoa</taxon>
        <taxon>Ecdysozoa</taxon>
        <taxon>Arthropoda</taxon>
        <taxon>Hexapoda</taxon>
        <taxon>Insecta</taxon>
        <taxon>Pterygota</taxon>
        <taxon>Neoptera</taxon>
        <taxon>Paraneoptera</taxon>
        <taxon>Hemiptera</taxon>
        <taxon>Sternorrhyncha</taxon>
        <taxon>Aphidomorpha</taxon>
        <taxon>Aphidoidea</taxon>
        <taxon>Aphididae</taxon>
        <taxon>Aphidini</taxon>
        <taxon>Aphis</taxon>
        <taxon>Aphis</taxon>
    </lineage>
</organism>
<dbReference type="GO" id="GO:0046983">
    <property type="term" value="F:protein dimerization activity"/>
    <property type="evidence" value="ECO:0007669"/>
    <property type="project" value="InterPro"/>
</dbReference>
<comment type="caution">
    <text evidence="2">The sequence shown here is derived from an EMBL/GenBank/DDBJ whole genome shotgun (WGS) entry which is preliminary data.</text>
</comment>
<evidence type="ECO:0000259" key="1">
    <source>
        <dbReference type="Pfam" id="PF05699"/>
    </source>
</evidence>
<accession>A0A6G0SUF7</accession>
<proteinExistence type="predicted"/>
<feature type="domain" description="HAT C-terminal dimerisation" evidence="1">
    <location>
        <begin position="592"/>
        <end position="639"/>
    </location>
</feature>
<evidence type="ECO:0000313" key="2">
    <source>
        <dbReference type="EMBL" id="KAE9521287.1"/>
    </source>
</evidence>
<name>A0A6G0SUF7_APHGL</name>
<reference evidence="2 3" key="1">
    <citation type="submission" date="2019-08" db="EMBL/GenBank/DDBJ databases">
        <title>The genome of the soybean aphid Biotype 1, its phylome, world population structure and adaptation to the North American continent.</title>
        <authorList>
            <person name="Giordano R."/>
            <person name="Donthu R.K."/>
            <person name="Hernandez A.G."/>
            <person name="Wright C.L."/>
            <person name="Zimin A.V."/>
        </authorList>
    </citation>
    <scope>NUCLEOTIDE SEQUENCE [LARGE SCALE GENOMIC DNA]</scope>
    <source>
        <tissue evidence="2">Whole aphids</tissue>
    </source>
</reference>
<dbReference type="OrthoDB" id="6775368at2759"/>
<gene>
    <name evidence="2" type="ORF">AGLY_018306</name>
</gene>
<dbReference type="SUPFAM" id="SSF53098">
    <property type="entry name" value="Ribonuclease H-like"/>
    <property type="match status" value="1"/>
</dbReference>
<dbReference type="PANTHER" id="PTHR46880:SF5">
    <property type="entry name" value="DUF4371 DOMAIN-CONTAINING PROTEIN"/>
    <property type="match status" value="1"/>
</dbReference>
<dbReference type="PANTHER" id="PTHR46880">
    <property type="entry name" value="RAS-ASSOCIATING DOMAIN-CONTAINING PROTEIN"/>
    <property type="match status" value="1"/>
</dbReference>
<dbReference type="Proteomes" id="UP000475862">
    <property type="component" value="Unassembled WGS sequence"/>
</dbReference>
<dbReference type="EMBL" id="VYZN01003159">
    <property type="protein sequence ID" value="KAE9521287.1"/>
    <property type="molecule type" value="Genomic_DNA"/>
</dbReference>
<protein>
    <recommendedName>
        <fullName evidence="1">HAT C-terminal dimerisation domain-containing protein</fullName>
    </recommendedName>
</protein>
<keyword evidence="3" id="KW-1185">Reference proteome</keyword>
<evidence type="ECO:0000313" key="3">
    <source>
        <dbReference type="Proteomes" id="UP000475862"/>
    </source>
</evidence>